<reference evidence="4" key="1">
    <citation type="submission" date="2025-08" db="UniProtKB">
        <authorList>
            <consortium name="RefSeq"/>
        </authorList>
    </citation>
    <scope>IDENTIFICATION</scope>
    <source>
        <tissue evidence="4">Muscle</tissue>
    </source>
</reference>
<gene>
    <name evidence="4" type="primary">LOC122138141</name>
</gene>
<keyword evidence="2" id="KW-0853">WD repeat</keyword>
<evidence type="ECO:0000256" key="1">
    <source>
        <dbReference type="ARBA" id="ARBA00004120"/>
    </source>
</evidence>
<dbReference type="AlphaFoldDB" id="A0A9R0A5W9"/>
<dbReference type="RefSeq" id="XP_042585021.1">
    <property type="nucleotide sequence ID" value="XM_042729087.1"/>
</dbReference>
<dbReference type="PANTHER" id="PTHR12764">
    <property type="entry name" value="WD REPEAT DOMAIN-RELATED"/>
    <property type="match status" value="1"/>
</dbReference>
<comment type="subcellular location">
    <subcellularLocation>
        <location evidence="1">Cytoplasm</location>
        <location evidence="1">Cytoskeleton</location>
        <location evidence="1">Cilium basal body</location>
    </subcellularLocation>
</comment>
<dbReference type="GeneID" id="122138141"/>
<protein>
    <submittedName>
        <fullName evidence="4">Intraflagellar transport protein 122 homolog</fullName>
    </submittedName>
</protein>
<name>A0A9R0A5W9_CYPCA</name>
<dbReference type="GO" id="GO:1905515">
    <property type="term" value="P:non-motile cilium assembly"/>
    <property type="evidence" value="ECO:0007669"/>
    <property type="project" value="TreeGrafter"/>
</dbReference>
<organism evidence="4">
    <name type="scientific">Cyprinus carpio</name>
    <name type="common">Common carp</name>
    <dbReference type="NCBI Taxonomy" id="7962"/>
    <lineage>
        <taxon>Eukaryota</taxon>
        <taxon>Metazoa</taxon>
        <taxon>Chordata</taxon>
        <taxon>Craniata</taxon>
        <taxon>Vertebrata</taxon>
        <taxon>Euteleostomi</taxon>
        <taxon>Actinopterygii</taxon>
        <taxon>Neopterygii</taxon>
        <taxon>Teleostei</taxon>
        <taxon>Ostariophysi</taxon>
        <taxon>Cypriniformes</taxon>
        <taxon>Cyprinidae</taxon>
        <taxon>Cyprininae</taxon>
        <taxon>Cyprinus</taxon>
    </lineage>
</organism>
<proteinExistence type="predicted"/>
<dbReference type="KEGG" id="ccar:122138141"/>
<dbReference type="GO" id="GO:0097730">
    <property type="term" value="C:non-motile cilium"/>
    <property type="evidence" value="ECO:0007669"/>
    <property type="project" value="TreeGrafter"/>
</dbReference>
<dbReference type="InterPro" id="IPR039857">
    <property type="entry name" value="Ift122/121"/>
</dbReference>
<evidence type="ECO:0000313" key="4">
    <source>
        <dbReference type="RefSeq" id="XP_042585021.1"/>
    </source>
</evidence>
<dbReference type="PANTHER" id="PTHR12764:SF4">
    <property type="entry name" value="INTRAFLAGELLAR TRANSPORT PROTEIN 122 HOMOLOG"/>
    <property type="match status" value="1"/>
</dbReference>
<evidence type="ECO:0000256" key="3">
    <source>
        <dbReference type="ARBA" id="ARBA00022737"/>
    </source>
</evidence>
<dbReference type="GO" id="GO:0061512">
    <property type="term" value="P:protein localization to cilium"/>
    <property type="evidence" value="ECO:0007669"/>
    <property type="project" value="TreeGrafter"/>
</dbReference>
<evidence type="ECO:0000256" key="2">
    <source>
        <dbReference type="ARBA" id="ARBA00022574"/>
    </source>
</evidence>
<dbReference type="GO" id="GO:0035721">
    <property type="term" value="P:intraciliary retrograde transport"/>
    <property type="evidence" value="ECO:0007669"/>
    <property type="project" value="TreeGrafter"/>
</dbReference>
<accession>A0A9R0A5W9</accession>
<sequence length="115" mass="13864">MDWCGCCLFQEFSLVEKHSQFREEVSVPYGQWLAEHDRFEEDQRDNSEKKEEMLKKFHSFQHLADLYHVYHSVHRFMFQHARDSLQHLPLSLPQPDQRRSCGHLQSVSFTRCTHS</sequence>
<keyword evidence="3" id="KW-0677">Repeat</keyword>
<dbReference type="GO" id="GO:0030991">
    <property type="term" value="C:intraciliary transport particle A"/>
    <property type="evidence" value="ECO:0007669"/>
    <property type="project" value="TreeGrafter"/>
</dbReference>
<dbReference type="Proteomes" id="UP001155660">
    <property type="component" value="Chromosome B8"/>
</dbReference>